<dbReference type="CDD" id="cd00082">
    <property type="entry name" value="HisKA"/>
    <property type="match status" value="1"/>
</dbReference>
<dbReference type="Pfam" id="PF13188">
    <property type="entry name" value="PAS_8"/>
    <property type="match status" value="1"/>
</dbReference>
<dbReference type="InterPro" id="IPR036890">
    <property type="entry name" value="HATPase_C_sf"/>
</dbReference>
<dbReference type="Pfam" id="PF02518">
    <property type="entry name" value="HATPase_c"/>
    <property type="match status" value="1"/>
</dbReference>
<dbReference type="SMART" id="SM00448">
    <property type="entry name" value="REC"/>
    <property type="match status" value="1"/>
</dbReference>
<dbReference type="PANTHER" id="PTHR42878:SF15">
    <property type="entry name" value="BACTERIOPHYTOCHROME"/>
    <property type="match status" value="1"/>
</dbReference>
<dbReference type="InterPro" id="IPR035965">
    <property type="entry name" value="PAS-like_dom_sf"/>
</dbReference>
<accession>A0A1V9FE21</accession>
<feature type="domain" description="Histidine kinase" evidence="8">
    <location>
        <begin position="282"/>
        <end position="495"/>
    </location>
</feature>
<dbReference type="GO" id="GO:0030295">
    <property type="term" value="F:protein kinase activator activity"/>
    <property type="evidence" value="ECO:0007669"/>
    <property type="project" value="TreeGrafter"/>
</dbReference>
<evidence type="ECO:0000256" key="4">
    <source>
        <dbReference type="ARBA" id="ARBA00022679"/>
    </source>
</evidence>
<dbReference type="GO" id="GO:0000156">
    <property type="term" value="F:phosphorelay response regulator activity"/>
    <property type="evidence" value="ECO:0007669"/>
    <property type="project" value="TreeGrafter"/>
</dbReference>
<evidence type="ECO:0000259" key="8">
    <source>
        <dbReference type="PROSITE" id="PS50109"/>
    </source>
</evidence>
<dbReference type="AlphaFoldDB" id="A0A1V9FE21"/>
<dbReference type="Pfam" id="PF00072">
    <property type="entry name" value="Response_reg"/>
    <property type="match status" value="1"/>
</dbReference>
<feature type="modified residue" description="4-aspartylphosphate" evidence="7">
    <location>
        <position position="57"/>
    </location>
</feature>
<dbReference type="InterPro" id="IPR036097">
    <property type="entry name" value="HisK_dim/P_sf"/>
</dbReference>
<dbReference type="EMBL" id="LWBP01000199">
    <property type="protein sequence ID" value="OQP56624.1"/>
    <property type="molecule type" value="Genomic_DNA"/>
</dbReference>
<evidence type="ECO:0000256" key="1">
    <source>
        <dbReference type="ARBA" id="ARBA00000085"/>
    </source>
</evidence>
<dbReference type="InterPro" id="IPR011006">
    <property type="entry name" value="CheY-like_superfamily"/>
</dbReference>
<dbReference type="PRINTS" id="PR00344">
    <property type="entry name" value="BCTRLSENSOR"/>
</dbReference>
<sequence>MVKQAEDNILIVDDKVNNIYALEQILNQPGRNLISVTSGNEALKIALNQEIDLIILDVQMPGMDGFEVAQILKSNKRTSETPIIFVTAELKDQKFVLKGFEEGAIDYLAKPLNPEITEAKVNVLLQLHRQQRELMEKNQALENYALLINNSADLICIINSKTFHIEEMNDAVYDRLGYSAQEIKGSSLLTYLSEDGQWKVQQLAKQCPPTFSFEALMYTKSNEPRYFSWNVVHKNKSWFANGRDITRQKKADFEINQLNKNLERNVAQLQLTNKELEAFSYSVSHDLRAPLRSINGYAQMIQEDHAQDFNDEAKRMLNVIRNNARKMGTLIDDLLEFSRMGRKDITRVAIDFKKLVEPIVADIRHTASEKTKITLHSLPGTQGDPALLSQVFINLITNAVKYSAKKDNPEVEIGAEEKDDEIVYYIKDNGAGFDMQYAHKLFGVFQRLHSNDEFEGTGVGLAIVQRIIVKHGGKVWAEGKPGDGAVFYFSLPKTNNPPI</sequence>
<dbReference type="SMART" id="SM00091">
    <property type="entry name" value="PAS"/>
    <property type="match status" value="1"/>
</dbReference>
<proteinExistence type="predicted"/>
<dbReference type="STRING" id="550983.A4R26_05560"/>
<dbReference type="SUPFAM" id="SSF55785">
    <property type="entry name" value="PYP-like sensor domain (PAS domain)"/>
    <property type="match status" value="1"/>
</dbReference>
<dbReference type="PROSITE" id="PS50109">
    <property type="entry name" value="HIS_KIN"/>
    <property type="match status" value="1"/>
</dbReference>
<evidence type="ECO:0000259" key="10">
    <source>
        <dbReference type="PROSITE" id="PS50112"/>
    </source>
</evidence>
<evidence type="ECO:0000256" key="3">
    <source>
        <dbReference type="ARBA" id="ARBA00022553"/>
    </source>
</evidence>
<reference evidence="12" key="1">
    <citation type="submission" date="2016-04" db="EMBL/GenBank/DDBJ databases">
        <authorList>
            <person name="Chen L."/>
            <person name="Zhuang W."/>
            <person name="Wang G."/>
        </authorList>
    </citation>
    <scope>NUCLEOTIDE SEQUENCE [LARGE SCALE GENOMIC DNA]</scope>
    <source>
        <strain evidence="12">208</strain>
    </source>
</reference>
<dbReference type="NCBIfam" id="TIGR00229">
    <property type="entry name" value="sensory_box"/>
    <property type="match status" value="1"/>
</dbReference>
<comment type="caution">
    <text evidence="11">The sequence shown here is derived from an EMBL/GenBank/DDBJ whole genome shotgun (WGS) entry which is preliminary data.</text>
</comment>
<dbReference type="InterPro" id="IPR005467">
    <property type="entry name" value="His_kinase_dom"/>
</dbReference>
<dbReference type="Pfam" id="PF00512">
    <property type="entry name" value="HisKA"/>
    <property type="match status" value="1"/>
</dbReference>
<keyword evidence="12" id="KW-1185">Reference proteome</keyword>
<dbReference type="InterPro" id="IPR004358">
    <property type="entry name" value="Sig_transdc_His_kin-like_C"/>
</dbReference>
<evidence type="ECO:0000256" key="7">
    <source>
        <dbReference type="PROSITE-ProRule" id="PRU00169"/>
    </source>
</evidence>
<gene>
    <name evidence="11" type="ORF">A4R26_05560</name>
</gene>
<dbReference type="GO" id="GO:0016020">
    <property type="term" value="C:membrane"/>
    <property type="evidence" value="ECO:0007669"/>
    <property type="project" value="UniProtKB-SubCell"/>
</dbReference>
<dbReference type="PANTHER" id="PTHR42878">
    <property type="entry name" value="TWO-COMPONENT HISTIDINE KINASE"/>
    <property type="match status" value="1"/>
</dbReference>
<dbReference type="InterPro" id="IPR050351">
    <property type="entry name" value="BphY/WalK/GraS-like"/>
</dbReference>
<feature type="domain" description="Response regulatory" evidence="9">
    <location>
        <begin position="8"/>
        <end position="125"/>
    </location>
</feature>
<dbReference type="Gene3D" id="1.10.287.130">
    <property type="match status" value="1"/>
</dbReference>
<dbReference type="SUPFAM" id="SSF55874">
    <property type="entry name" value="ATPase domain of HSP90 chaperone/DNA topoisomerase II/histidine kinase"/>
    <property type="match status" value="1"/>
</dbReference>
<evidence type="ECO:0000259" key="9">
    <source>
        <dbReference type="PROSITE" id="PS50110"/>
    </source>
</evidence>
<organism evidence="11 12">
    <name type="scientific">Niastella populi</name>
    <dbReference type="NCBI Taxonomy" id="550983"/>
    <lineage>
        <taxon>Bacteria</taxon>
        <taxon>Pseudomonadati</taxon>
        <taxon>Bacteroidota</taxon>
        <taxon>Chitinophagia</taxon>
        <taxon>Chitinophagales</taxon>
        <taxon>Chitinophagaceae</taxon>
        <taxon>Niastella</taxon>
    </lineage>
</organism>
<dbReference type="PROSITE" id="PS50110">
    <property type="entry name" value="RESPONSE_REGULATORY"/>
    <property type="match status" value="1"/>
</dbReference>
<dbReference type="InterPro" id="IPR003594">
    <property type="entry name" value="HATPase_dom"/>
</dbReference>
<dbReference type="Gene3D" id="3.40.50.2300">
    <property type="match status" value="1"/>
</dbReference>
<dbReference type="SUPFAM" id="SSF52172">
    <property type="entry name" value="CheY-like"/>
    <property type="match status" value="1"/>
</dbReference>
<dbReference type="InterPro" id="IPR001789">
    <property type="entry name" value="Sig_transdc_resp-reg_receiver"/>
</dbReference>
<keyword evidence="4" id="KW-0808">Transferase</keyword>
<evidence type="ECO:0000256" key="2">
    <source>
        <dbReference type="ARBA" id="ARBA00012438"/>
    </source>
</evidence>
<evidence type="ECO:0000313" key="12">
    <source>
        <dbReference type="Proteomes" id="UP000192276"/>
    </source>
</evidence>
<dbReference type="Gene3D" id="3.30.565.10">
    <property type="entry name" value="Histidine kinase-like ATPase, C-terminal domain"/>
    <property type="match status" value="1"/>
</dbReference>
<dbReference type="SMART" id="SM00388">
    <property type="entry name" value="HisKA"/>
    <property type="match status" value="1"/>
</dbReference>
<dbReference type="OrthoDB" id="9781208at2"/>
<name>A0A1V9FE21_9BACT</name>
<dbReference type="SMART" id="SM00387">
    <property type="entry name" value="HATPase_c"/>
    <property type="match status" value="1"/>
</dbReference>
<dbReference type="GO" id="GO:0007234">
    <property type="term" value="P:osmosensory signaling via phosphorelay pathway"/>
    <property type="evidence" value="ECO:0007669"/>
    <property type="project" value="TreeGrafter"/>
</dbReference>
<dbReference type="PROSITE" id="PS50112">
    <property type="entry name" value="PAS"/>
    <property type="match status" value="1"/>
</dbReference>
<evidence type="ECO:0000256" key="5">
    <source>
        <dbReference type="ARBA" id="ARBA00022777"/>
    </source>
</evidence>
<dbReference type="InterPro" id="IPR003661">
    <property type="entry name" value="HisK_dim/P_dom"/>
</dbReference>
<dbReference type="GO" id="GO:0000155">
    <property type="term" value="F:phosphorelay sensor kinase activity"/>
    <property type="evidence" value="ECO:0007669"/>
    <property type="project" value="InterPro"/>
</dbReference>
<protein>
    <recommendedName>
        <fullName evidence="2">histidine kinase</fullName>
        <ecNumber evidence="2">2.7.13.3</ecNumber>
    </recommendedName>
</protein>
<keyword evidence="6" id="KW-0472">Membrane</keyword>
<keyword evidence="5 11" id="KW-0418">Kinase</keyword>
<dbReference type="Gene3D" id="3.30.450.20">
    <property type="entry name" value="PAS domain"/>
    <property type="match status" value="1"/>
</dbReference>
<evidence type="ECO:0000313" key="11">
    <source>
        <dbReference type="EMBL" id="OQP56624.1"/>
    </source>
</evidence>
<evidence type="ECO:0000256" key="6">
    <source>
        <dbReference type="ARBA" id="ARBA00023136"/>
    </source>
</evidence>
<comment type="catalytic activity">
    <reaction evidence="1">
        <text>ATP + protein L-histidine = ADP + protein N-phospho-L-histidine.</text>
        <dbReference type="EC" id="2.7.13.3"/>
    </reaction>
</comment>
<dbReference type="InterPro" id="IPR000014">
    <property type="entry name" value="PAS"/>
</dbReference>
<feature type="domain" description="PAS" evidence="10">
    <location>
        <begin position="140"/>
        <end position="189"/>
    </location>
</feature>
<keyword evidence="3 7" id="KW-0597">Phosphoprotein</keyword>
<dbReference type="RefSeq" id="WP_081168867.1">
    <property type="nucleotide sequence ID" value="NZ_LWBP01000199.1"/>
</dbReference>
<dbReference type="EC" id="2.7.13.3" evidence="2"/>
<dbReference type="SUPFAM" id="SSF47384">
    <property type="entry name" value="Homodimeric domain of signal transducing histidine kinase"/>
    <property type="match status" value="1"/>
</dbReference>
<dbReference type="FunFam" id="1.10.287.130:FF:000070">
    <property type="entry name" value="Histidine kinase sensor protein"/>
    <property type="match status" value="1"/>
</dbReference>
<dbReference type="Proteomes" id="UP000192276">
    <property type="component" value="Unassembled WGS sequence"/>
</dbReference>
<dbReference type="FunFam" id="3.30.565.10:FF:000006">
    <property type="entry name" value="Sensor histidine kinase WalK"/>
    <property type="match status" value="1"/>
</dbReference>